<accession>A0ABN5IVM3</accession>
<keyword evidence="4" id="KW-1185">Reference proteome</keyword>
<proteinExistence type="predicted"/>
<evidence type="ECO:0000256" key="1">
    <source>
        <dbReference type="SAM" id="MobiDB-lite"/>
    </source>
</evidence>
<evidence type="ECO:0000313" key="4">
    <source>
        <dbReference type="Proteomes" id="UP000240527"/>
    </source>
</evidence>
<name>A0ABN5IVM3_9CAUL</name>
<dbReference type="Pfam" id="PF10908">
    <property type="entry name" value="Tlde1_dom"/>
    <property type="match status" value="1"/>
</dbReference>
<gene>
    <name evidence="3" type="ORF">B7G68_15165</name>
</gene>
<evidence type="ECO:0000313" key="3">
    <source>
        <dbReference type="EMBL" id="AVQ03071.1"/>
    </source>
</evidence>
<sequence>MTWTWDQSAGTLSRDGKLVSRGYSGNGRGKNNPTLEGMPGIGPIPAGRYRIGAPYDSGSVGPYTLVLDAIDANPGDDIDQRTGRGAFRIHGDSIKAPGTASKGCIILPRVVRELIWKSGDRDLVVTA</sequence>
<organism evidence="3 4">
    <name type="scientific">Caulobacter segnis</name>
    <dbReference type="NCBI Taxonomy" id="88688"/>
    <lineage>
        <taxon>Bacteria</taxon>
        <taxon>Pseudomonadati</taxon>
        <taxon>Pseudomonadota</taxon>
        <taxon>Alphaproteobacteria</taxon>
        <taxon>Caulobacterales</taxon>
        <taxon>Caulobacteraceae</taxon>
        <taxon>Caulobacter</taxon>
    </lineage>
</organism>
<evidence type="ECO:0000259" key="2">
    <source>
        <dbReference type="Pfam" id="PF10908"/>
    </source>
</evidence>
<reference evidence="3 4" key="1">
    <citation type="journal article" date="2015" name="Biotechnol. Bioeng.">
        <title>Genome sequence and phenotypic characterization of Caulobacter segnis.</title>
        <authorList>
            <person name="Patel S."/>
            <person name="Fletcher B."/>
            <person name="Scott D.C."/>
            <person name="Ely B."/>
        </authorList>
    </citation>
    <scope>NUCLEOTIDE SEQUENCE [LARGE SCALE GENOMIC DNA]</scope>
    <source>
        <strain evidence="3 4">TK0059</strain>
    </source>
</reference>
<dbReference type="RefSeq" id="WP_013080054.1">
    <property type="nucleotide sequence ID" value="NZ_CP027850.1"/>
</dbReference>
<dbReference type="Proteomes" id="UP000240527">
    <property type="component" value="Chromosome"/>
</dbReference>
<feature type="domain" description="Tlde1" evidence="2">
    <location>
        <begin position="21"/>
        <end position="117"/>
    </location>
</feature>
<dbReference type="InterPro" id="IPR021225">
    <property type="entry name" value="Tlde1_dom"/>
</dbReference>
<protein>
    <submittedName>
        <fullName evidence="3">DUF2778 domain-containing protein</fullName>
    </submittedName>
</protein>
<dbReference type="EMBL" id="CP027850">
    <property type="protein sequence ID" value="AVQ03071.1"/>
    <property type="molecule type" value="Genomic_DNA"/>
</dbReference>
<feature type="region of interest" description="Disordered" evidence="1">
    <location>
        <begin position="16"/>
        <end position="43"/>
    </location>
</feature>